<accession>A0ABN2QZ67</accession>
<evidence type="ECO:0000313" key="3">
    <source>
        <dbReference type="EMBL" id="GAA1960689.1"/>
    </source>
</evidence>
<evidence type="ECO:0000259" key="2">
    <source>
        <dbReference type="PROSITE" id="PS50213"/>
    </source>
</evidence>
<keyword evidence="1" id="KW-0732">Signal</keyword>
<evidence type="ECO:0000313" key="4">
    <source>
        <dbReference type="Proteomes" id="UP001499933"/>
    </source>
</evidence>
<organism evidence="3 4">
    <name type="scientific">Microbacterium deminutum</name>
    <dbReference type="NCBI Taxonomy" id="344164"/>
    <lineage>
        <taxon>Bacteria</taxon>
        <taxon>Bacillati</taxon>
        <taxon>Actinomycetota</taxon>
        <taxon>Actinomycetes</taxon>
        <taxon>Micrococcales</taxon>
        <taxon>Microbacteriaceae</taxon>
        <taxon>Microbacterium</taxon>
    </lineage>
</organism>
<dbReference type="PANTHER" id="PTHR10900">
    <property type="entry name" value="PERIOSTIN-RELATED"/>
    <property type="match status" value="1"/>
</dbReference>
<dbReference type="SMART" id="SM00554">
    <property type="entry name" value="FAS1"/>
    <property type="match status" value="1"/>
</dbReference>
<dbReference type="PANTHER" id="PTHR10900:SF77">
    <property type="entry name" value="FI19380P1"/>
    <property type="match status" value="1"/>
</dbReference>
<protein>
    <submittedName>
        <fullName evidence="3">Fasciclin domain-containing protein</fullName>
    </submittedName>
</protein>
<dbReference type="EMBL" id="BAAAOG010000004">
    <property type="protein sequence ID" value="GAA1960689.1"/>
    <property type="molecule type" value="Genomic_DNA"/>
</dbReference>
<dbReference type="Proteomes" id="UP001499933">
    <property type="component" value="Unassembled WGS sequence"/>
</dbReference>
<dbReference type="InterPro" id="IPR036378">
    <property type="entry name" value="FAS1_dom_sf"/>
</dbReference>
<proteinExistence type="predicted"/>
<dbReference type="InterPro" id="IPR000782">
    <property type="entry name" value="FAS1_domain"/>
</dbReference>
<keyword evidence="4" id="KW-1185">Reference proteome</keyword>
<reference evidence="3 4" key="1">
    <citation type="journal article" date="2019" name="Int. J. Syst. Evol. Microbiol.">
        <title>The Global Catalogue of Microorganisms (GCM) 10K type strain sequencing project: providing services to taxonomists for standard genome sequencing and annotation.</title>
        <authorList>
            <consortium name="The Broad Institute Genomics Platform"/>
            <consortium name="The Broad Institute Genome Sequencing Center for Infectious Disease"/>
            <person name="Wu L."/>
            <person name="Ma J."/>
        </authorList>
    </citation>
    <scope>NUCLEOTIDE SEQUENCE [LARGE SCALE GENOMIC DNA]</scope>
    <source>
        <strain evidence="3 4">JCM 14901</strain>
    </source>
</reference>
<comment type="caution">
    <text evidence="3">The sequence shown here is derived from an EMBL/GenBank/DDBJ whole genome shotgun (WGS) entry which is preliminary data.</text>
</comment>
<name>A0ABN2QZ67_9MICO</name>
<feature type="signal peptide" evidence="1">
    <location>
        <begin position="1"/>
        <end position="26"/>
    </location>
</feature>
<sequence length="197" mass="20245">MKNRFRLAIAATAAAALIFAATPANATGGRAPTGTIVDVAVAASGGGTPDSNPGDYDILVQALLATGLDGALSDTSTKYTVFAPNDRAFLRLVTDLTGSVPASESAALATITSTFTTDQLSNILLYHVVAGKKLGPIAVLLSKSLTMANGGIVRPRGITLRDETPTLADPHLVLWKINIQASNGVIHTIDRVLVPAS</sequence>
<dbReference type="RefSeq" id="WP_344094962.1">
    <property type="nucleotide sequence ID" value="NZ_BAAAOG010000004.1"/>
</dbReference>
<evidence type="ECO:0000256" key="1">
    <source>
        <dbReference type="SAM" id="SignalP"/>
    </source>
</evidence>
<gene>
    <name evidence="3" type="ORF">GCM10009776_24170</name>
</gene>
<dbReference type="SUPFAM" id="SSF82153">
    <property type="entry name" value="FAS1 domain"/>
    <property type="match status" value="1"/>
</dbReference>
<dbReference type="PROSITE" id="PS50213">
    <property type="entry name" value="FAS1"/>
    <property type="match status" value="1"/>
</dbReference>
<dbReference type="Gene3D" id="2.30.180.10">
    <property type="entry name" value="FAS1 domain"/>
    <property type="match status" value="1"/>
</dbReference>
<dbReference type="InterPro" id="IPR050904">
    <property type="entry name" value="Adhesion/Biosynth-related"/>
</dbReference>
<feature type="domain" description="FAS1" evidence="2">
    <location>
        <begin position="43"/>
        <end position="193"/>
    </location>
</feature>
<feature type="chain" id="PRO_5045744203" evidence="1">
    <location>
        <begin position="27"/>
        <end position="197"/>
    </location>
</feature>
<dbReference type="Pfam" id="PF02469">
    <property type="entry name" value="Fasciclin"/>
    <property type="match status" value="1"/>
</dbReference>